<keyword evidence="6" id="KW-0862">Zinc</keyword>
<evidence type="ECO:0000256" key="4">
    <source>
        <dbReference type="ARBA" id="ARBA00022723"/>
    </source>
</evidence>
<dbReference type="PROSITE" id="PS00132">
    <property type="entry name" value="CARBOXYPEPT_ZN_1"/>
    <property type="match status" value="1"/>
</dbReference>
<dbReference type="Pfam" id="PF20773">
    <property type="entry name" value="InhA-like_MAM"/>
    <property type="match status" value="2"/>
</dbReference>
<dbReference type="PROSITE" id="PS52035">
    <property type="entry name" value="PEPTIDASE_M14"/>
    <property type="match status" value="1"/>
</dbReference>
<dbReference type="SMART" id="SM00631">
    <property type="entry name" value="Zn_pept"/>
    <property type="match status" value="1"/>
</dbReference>
<accession>A0ABN2DR95</accession>
<dbReference type="Pfam" id="PF00246">
    <property type="entry name" value="Peptidase_M14"/>
    <property type="match status" value="1"/>
</dbReference>
<feature type="signal peptide" evidence="10">
    <location>
        <begin position="1"/>
        <end position="26"/>
    </location>
</feature>
<feature type="region of interest" description="Disordered" evidence="9">
    <location>
        <begin position="272"/>
        <end position="294"/>
    </location>
</feature>
<evidence type="ECO:0000256" key="6">
    <source>
        <dbReference type="ARBA" id="ARBA00022833"/>
    </source>
</evidence>
<feature type="domain" description="Peptidase M14" evidence="11">
    <location>
        <begin position="116"/>
        <end position="437"/>
    </location>
</feature>
<protein>
    <submittedName>
        <fullName evidence="12">M14 family metallopeptidase</fullName>
    </submittedName>
</protein>
<evidence type="ECO:0000256" key="3">
    <source>
        <dbReference type="ARBA" id="ARBA00022670"/>
    </source>
</evidence>
<keyword evidence="3" id="KW-0645">Protease</keyword>
<evidence type="ECO:0000256" key="2">
    <source>
        <dbReference type="ARBA" id="ARBA00005988"/>
    </source>
</evidence>
<evidence type="ECO:0000256" key="9">
    <source>
        <dbReference type="SAM" id="MobiDB-lite"/>
    </source>
</evidence>
<dbReference type="Proteomes" id="UP001500393">
    <property type="component" value="Unassembled WGS sequence"/>
</dbReference>
<dbReference type="PANTHER" id="PTHR11705:SF143">
    <property type="entry name" value="SLL0236 PROTEIN"/>
    <property type="match status" value="1"/>
</dbReference>
<evidence type="ECO:0000256" key="7">
    <source>
        <dbReference type="ARBA" id="ARBA00023049"/>
    </source>
</evidence>
<evidence type="ECO:0000256" key="8">
    <source>
        <dbReference type="PROSITE-ProRule" id="PRU01379"/>
    </source>
</evidence>
<evidence type="ECO:0000313" key="13">
    <source>
        <dbReference type="Proteomes" id="UP001500393"/>
    </source>
</evidence>
<dbReference type="PRINTS" id="PR00765">
    <property type="entry name" value="CRBOXYPTASEA"/>
</dbReference>
<gene>
    <name evidence="12" type="ORF">GCM10009789_42110</name>
</gene>
<organism evidence="12 13">
    <name type="scientific">Kribbella sancticallisti</name>
    <dbReference type="NCBI Taxonomy" id="460087"/>
    <lineage>
        <taxon>Bacteria</taxon>
        <taxon>Bacillati</taxon>
        <taxon>Actinomycetota</taxon>
        <taxon>Actinomycetes</taxon>
        <taxon>Propionibacteriales</taxon>
        <taxon>Kribbellaceae</taxon>
        <taxon>Kribbella</taxon>
    </lineage>
</organism>
<sequence>MRKSPVFLAVMALAAGALVAGPSATAVPAQGGDGSLEVYVGELAPDQLRKLAEVGLDHEDVSTGDAGNGKVSVEAIITDLQADKLRSDGVDLKVKKVKGRDASDEAARIARAGHTVYRSYSEAGGIRDELIATARAHPGLAKLVNVGKSVNGKDILAVKLTRGARYLPDGTRPAVLYAGAQHAREWITPEMVRRLMHFYLDGYGSNAEVTKLIDTTELWFVPVLNPDGYDYTFTEDNRLWRKNLRDNNGDGVIDNLDGVDLNRNFAVNWGYDNEGSSPDPSSETFRGSGPNSEPETRVLDRLFRNIRFEHLINYHSAAELLLYGIGSQVSTPSPDDVIYEAMVGDDANPAVPGYDPDISAELYTTNGDTDTHATVRYRTLGFTPEMTTCQTVSASDPDDEWLPENCVSGFSFPDDEELIQAEFEKNIPFALSVAKSTHDPDDPVSVVGLTAADLVIDPFAVSHGSTQPVAVIAKRALRDLRINYRINGGRTVSDRVAEWDGGERYGGTHNDYYAEFRGTVRRTGPGDSVEVWFTGVKPGKGPVASDHFSYQVAGDIGGDVLILAAEDVTGISPAQGVTTAKYADDYATALTGAGRTSDVYDVDANNRTAPHHLGVLSHYRAVVWEHGDDIITREVGQVAGTAAELALDLELSVRDYLNEGGKLLYTGKYAGLATGADGSYWYNPFEETQGECTTPEDYPCLPLLNDFQQYWLGAYNYVDDGGTGENGPFPVAGVSGAFDGFAGTFNGGDSANNQDHTAAFLLTSSFLPPAQFPQFASSAPFKWQRPGAAPYEPVTGDWYVYSQRSDVSYKRLTRTIDLTGMTSGALSFKASYDTEADWDYLMVEAHTVGQDDWTTLPDTEGHTGQDTGDSCPSGWVAQLHPHLAHYQNAACEPTGSSGAWHAATGTSSGWQDWNVDLTAYAGKQVEISISYVSDWSTQGLGVFLDDAKVTLGGATSTETSFETDLGGWTVSGPAEGSAANPNDWIRTQTAFEEGAGVTTQDTVFVGFGAEGLTTQAMRTDLVRRSMLHLLGPSIAGP</sequence>
<name>A0ABN2DR95_9ACTN</name>
<keyword evidence="7" id="KW-0482">Metalloprotease</keyword>
<dbReference type="InterPro" id="IPR000834">
    <property type="entry name" value="Peptidase_M14"/>
</dbReference>
<keyword evidence="4" id="KW-0479">Metal-binding</keyword>
<evidence type="ECO:0000256" key="10">
    <source>
        <dbReference type="SAM" id="SignalP"/>
    </source>
</evidence>
<feature type="active site" description="Proton donor/acceptor" evidence="8">
    <location>
        <position position="385"/>
    </location>
</feature>
<keyword evidence="13" id="KW-1185">Reference proteome</keyword>
<dbReference type="InterPro" id="IPR033810">
    <property type="entry name" value="Carboxypeptidase_T"/>
</dbReference>
<dbReference type="PANTHER" id="PTHR11705">
    <property type="entry name" value="PROTEASE FAMILY M14 CARBOXYPEPTIDASE A,B"/>
    <property type="match status" value="1"/>
</dbReference>
<evidence type="ECO:0000256" key="1">
    <source>
        <dbReference type="ARBA" id="ARBA00001947"/>
    </source>
</evidence>
<dbReference type="InterPro" id="IPR057246">
    <property type="entry name" value="CARBOXYPEPT_ZN_1"/>
</dbReference>
<evidence type="ECO:0000313" key="12">
    <source>
        <dbReference type="EMBL" id="GAA1583945.1"/>
    </source>
</evidence>
<evidence type="ECO:0000256" key="5">
    <source>
        <dbReference type="ARBA" id="ARBA00022801"/>
    </source>
</evidence>
<dbReference type="Gene3D" id="3.40.630.10">
    <property type="entry name" value="Zn peptidases"/>
    <property type="match status" value="1"/>
</dbReference>
<evidence type="ECO:0000259" key="11">
    <source>
        <dbReference type="PROSITE" id="PS52035"/>
    </source>
</evidence>
<feature type="chain" id="PRO_5047479844" evidence="10">
    <location>
        <begin position="27"/>
        <end position="1037"/>
    </location>
</feature>
<comment type="similarity">
    <text evidence="2 8">Belongs to the peptidase M14 family.</text>
</comment>
<comment type="caution">
    <text evidence="12">The sequence shown here is derived from an EMBL/GenBank/DDBJ whole genome shotgun (WGS) entry which is preliminary data.</text>
</comment>
<dbReference type="EMBL" id="BAAAOS010000027">
    <property type="protein sequence ID" value="GAA1583945.1"/>
    <property type="molecule type" value="Genomic_DNA"/>
</dbReference>
<feature type="compositionally biased region" description="Polar residues" evidence="9">
    <location>
        <begin position="274"/>
        <end position="293"/>
    </location>
</feature>
<keyword evidence="10" id="KW-0732">Signal</keyword>
<reference evidence="12 13" key="1">
    <citation type="journal article" date="2019" name="Int. J. Syst. Evol. Microbiol.">
        <title>The Global Catalogue of Microorganisms (GCM) 10K type strain sequencing project: providing services to taxonomists for standard genome sequencing and annotation.</title>
        <authorList>
            <consortium name="The Broad Institute Genomics Platform"/>
            <consortium name="The Broad Institute Genome Sequencing Center for Infectious Disease"/>
            <person name="Wu L."/>
            <person name="Ma J."/>
        </authorList>
    </citation>
    <scope>NUCLEOTIDE SEQUENCE [LARGE SCALE GENOMIC DNA]</scope>
    <source>
        <strain evidence="12 13">JCM 14969</strain>
    </source>
</reference>
<comment type="cofactor">
    <cofactor evidence="1">
        <name>Zn(2+)</name>
        <dbReference type="ChEBI" id="CHEBI:29105"/>
    </cofactor>
</comment>
<proteinExistence type="inferred from homology"/>
<keyword evidence="5" id="KW-0378">Hydrolase</keyword>
<dbReference type="CDD" id="cd03859">
    <property type="entry name" value="M14_CPT"/>
    <property type="match status" value="1"/>
</dbReference>
<dbReference type="SUPFAM" id="SSF53187">
    <property type="entry name" value="Zn-dependent exopeptidases"/>
    <property type="match status" value="1"/>
</dbReference>